<evidence type="ECO:0000256" key="1">
    <source>
        <dbReference type="SAM" id="MobiDB-lite"/>
    </source>
</evidence>
<gene>
    <name evidence="2" type="ORF">ADEAN_000120600</name>
</gene>
<feature type="compositionally biased region" description="Basic and acidic residues" evidence="1">
    <location>
        <begin position="90"/>
        <end position="112"/>
    </location>
</feature>
<keyword evidence="3" id="KW-1185">Reference proteome</keyword>
<sequence length="112" mass="12449">MALESFNVIPSIVVQDGNTGRSAVVTSGVSLSNNPNTPFNHVRNLPQAEANTFFTNGVQNEEREAEEKEKQSREAEELYGTAVYFASPEDVSKEKEKEEEKKEEGTDTIKQP</sequence>
<dbReference type="Proteomes" id="UP000515908">
    <property type="component" value="Chromosome 02"/>
</dbReference>
<dbReference type="VEuPathDB" id="TriTrypDB:ADEAN_000120600"/>
<feature type="region of interest" description="Disordered" evidence="1">
    <location>
        <begin position="60"/>
        <end position="112"/>
    </location>
</feature>
<dbReference type="AlphaFoldDB" id="A0A7G2C4V6"/>
<dbReference type="EMBL" id="LR877146">
    <property type="protein sequence ID" value="CAD2213763.1"/>
    <property type="molecule type" value="Genomic_DNA"/>
</dbReference>
<reference evidence="2 3" key="1">
    <citation type="submission" date="2020-08" db="EMBL/GenBank/DDBJ databases">
        <authorList>
            <person name="Newling K."/>
            <person name="Davey J."/>
            <person name="Forrester S."/>
        </authorList>
    </citation>
    <scope>NUCLEOTIDE SEQUENCE [LARGE SCALE GENOMIC DNA]</scope>
    <source>
        <strain evidence="3">Crithidia deanei Carvalho (ATCC PRA-265)</strain>
    </source>
</reference>
<feature type="compositionally biased region" description="Basic and acidic residues" evidence="1">
    <location>
        <begin position="60"/>
        <end position="76"/>
    </location>
</feature>
<protein>
    <submittedName>
        <fullName evidence="2">Uncharacterized protein</fullName>
    </submittedName>
</protein>
<evidence type="ECO:0000313" key="2">
    <source>
        <dbReference type="EMBL" id="CAD2213763.1"/>
    </source>
</evidence>
<name>A0A7G2C4V6_9TRYP</name>
<evidence type="ECO:0000313" key="3">
    <source>
        <dbReference type="Proteomes" id="UP000515908"/>
    </source>
</evidence>
<proteinExistence type="predicted"/>
<organism evidence="2 3">
    <name type="scientific">Angomonas deanei</name>
    <dbReference type="NCBI Taxonomy" id="59799"/>
    <lineage>
        <taxon>Eukaryota</taxon>
        <taxon>Discoba</taxon>
        <taxon>Euglenozoa</taxon>
        <taxon>Kinetoplastea</taxon>
        <taxon>Metakinetoplastina</taxon>
        <taxon>Trypanosomatida</taxon>
        <taxon>Trypanosomatidae</taxon>
        <taxon>Strigomonadinae</taxon>
        <taxon>Angomonas</taxon>
    </lineage>
</organism>
<accession>A0A7G2C4V6</accession>